<reference evidence="2" key="1">
    <citation type="submission" date="2022-07" db="EMBL/GenBank/DDBJ databases">
        <title>Phylogenomic reconstructions and comparative analyses of Kickxellomycotina fungi.</title>
        <authorList>
            <person name="Reynolds N.K."/>
            <person name="Stajich J.E."/>
            <person name="Barry K."/>
            <person name="Grigoriev I.V."/>
            <person name="Crous P."/>
            <person name="Smith M.E."/>
        </authorList>
    </citation>
    <scope>NUCLEOTIDE SEQUENCE</scope>
    <source>
        <strain evidence="2">NBRC 32514</strain>
    </source>
</reference>
<feature type="chain" id="PRO_5040774937" evidence="1">
    <location>
        <begin position="17"/>
        <end position="235"/>
    </location>
</feature>
<evidence type="ECO:0000313" key="2">
    <source>
        <dbReference type="EMBL" id="KAJ1721433.1"/>
    </source>
</evidence>
<dbReference type="EMBL" id="JANBOJ010000172">
    <property type="protein sequence ID" value="KAJ1721433.1"/>
    <property type="molecule type" value="Genomic_DNA"/>
</dbReference>
<keyword evidence="1" id="KW-0732">Signal</keyword>
<sequence>MKLIAISMFAATLTLASEPKAGIFDGIKWPWNTKGTEDMPIPGSNQFDWDVSSTYSPRCIIAMSTLKKSYDLSCFQNSKSLYFSSPGTICTPQCLNTTVELSQHIVKQCNLESKVPAPSEAVGYNHKDYVYLSWADKDLAELICHGPSEDKEKWEEPGRCYSDIFTAETIRETDEIANNMSTKEYVCNACTKEWVEKLRQGKYHISPLLYYGHIPNAPRLASWISEQCGYNMTPF</sequence>
<evidence type="ECO:0000256" key="1">
    <source>
        <dbReference type="SAM" id="SignalP"/>
    </source>
</evidence>
<gene>
    <name evidence="2" type="ORF">LPJ53_004041</name>
</gene>
<dbReference type="Proteomes" id="UP001149813">
    <property type="component" value="Unassembled WGS sequence"/>
</dbReference>
<evidence type="ECO:0000313" key="3">
    <source>
        <dbReference type="Proteomes" id="UP001149813"/>
    </source>
</evidence>
<keyword evidence="3" id="KW-1185">Reference proteome</keyword>
<organism evidence="2 3">
    <name type="scientific">Coemansia erecta</name>
    <dbReference type="NCBI Taxonomy" id="147472"/>
    <lineage>
        <taxon>Eukaryota</taxon>
        <taxon>Fungi</taxon>
        <taxon>Fungi incertae sedis</taxon>
        <taxon>Zoopagomycota</taxon>
        <taxon>Kickxellomycotina</taxon>
        <taxon>Kickxellomycetes</taxon>
        <taxon>Kickxellales</taxon>
        <taxon>Kickxellaceae</taxon>
        <taxon>Coemansia</taxon>
    </lineage>
</organism>
<accession>A0A9W7XZX5</accession>
<dbReference type="AlphaFoldDB" id="A0A9W7XZX5"/>
<comment type="caution">
    <text evidence="2">The sequence shown here is derived from an EMBL/GenBank/DDBJ whole genome shotgun (WGS) entry which is preliminary data.</text>
</comment>
<feature type="signal peptide" evidence="1">
    <location>
        <begin position="1"/>
        <end position="16"/>
    </location>
</feature>
<proteinExistence type="predicted"/>
<dbReference type="OrthoDB" id="5565101at2759"/>
<protein>
    <submittedName>
        <fullName evidence="2">Uncharacterized protein</fullName>
    </submittedName>
</protein>
<name>A0A9W7XZX5_9FUNG</name>